<gene>
    <name evidence="2" type="ORF">Bca52824_016659</name>
</gene>
<evidence type="ECO:0000313" key="3">
    <source>
        <dbReference type="Proteomes" id="UP000886595"/>
    </source>
</evidence>
<evidence type="ECO:0000313" key="2">
    <source>
        <dbReference type="EMBL" id="KAG2323446.1"/>
    </source>
</evidence>
<protein>
    <submittedName>
        <fullName evidence="2">Uncharacterized protein</fullName>
    </submittedName>
</protein>
<dbReference type="Proteomes" id="UP000886595">
    <property type="component" value="Unassembled WGS sequence"/>
</dbReference>
<reference evidence="2 3" key="1">
    <citation type="submission" date="2020-02" db="EMBL/GenBank/DDBJ databases">
        <authorList>
            <person name="Ma Q."/>
            <person name="Huang Y."/>
            <person name="Song X."/>
            <person name="Pei D."/>
        </authorList>
    </citation>
    <scope>NUCLEOTIDE SEQUENCE [LARGE SCALE GENOMIC DNA]</scope>
    <source>
        <strain evidence="2">Sxm20200214</strain>
        <tissue evidence="2">Leaf</tissue>
    </source>
</reference>
<keyword evidence="3" id="KW-1185">Reference proteome</keyword>
<keyword evidence="1" id="KW-0472">Membrane</keyword>
<accession>A0A8X7W4W1</accession>
<name>A0A8X7W4W1_BRACI</name>
<keyword evidence="1" id="KW-1133">Transmembrane helix</keyword>
<evidence type="ECO:0000256" key="1">
    <source>
        <dbReference type="SAM" id="Phobius"/>
    </source>
</evidence>
<organism evidence="2 3">
    <name type="scientific">Brassica carinata</name>
    <name type="common">Ethiopian mustard</name>
    <name type="synonym">Abyssinian cabbage</name>
    <dbReference type="NCBI Taxonomy" id="52824"/>
    <lineage>
        <taxon>Eukaryota</taxon>
        <taxon>Viridiplantae</taxon>
        <taxon>Streptophyta</taxon>
        <taxon>Embryophyta</taxon>
        <taxon>Tracheophyta</taxon>
        <taxon>Spermatophyta</taxon>
        <taxon>Magnoliopsida</taxon>
        <taxon>eudicotyledons</taxon>
        <taxon>Gunneridae</taxon>
        <taxon>Pentapetalae</taxon>
        <taxon>rosids</taxon>
        <taxon>malvids</taxon>
        <taxon>Brassicales</taxon>
        <taxon>Brassicaceae</taxon>
        <taxon>Brassiceae</taxon>
        <taxon>Brassica</taxon>
    </lineage>
</organism>
<proteinExistence type="predicted"/>
<dbReference type="EMBL" id="JAAMPC010000003">
    <property type="protein sequence ID" value="KAG2323446.1"/>
    <property type="molecule type" value="Genomic_DNA"/>
</dbReference>
<feature type="transmembrane region" description="Helical" evidence="1">
    <location>
        <begin position="136"/>
        <end position="162"/>
    </location>
</feature>
<feature type="transmembrane region" description="Helical" evidence="1">
    <location>
        <begin position="106"/>
        <end position="124"/>
    </location>
</feature>
<comment type="caution">
    <text evidence="2">The sequence shown here is derived from an EMBL/GenBank/DDBJ whole genome shotgun (WGS) entry which is preliminary data.</text>
</comment>
<sequence>MFLLKQSSAAAVLVSGDPSPVLYTSRVVFGSLPVSKTNSSQSFTMANLHKGLASSSSEKLNLVLPCTSHEASPIRYLCPLFILNSDIADSHACLFLQSLWSYGFHFLFYVSMVNIVVIEGVLRLNFQVKVAADKCIMAILCLIVIGVIAIIIVKIALFIIVLSCSSMVLS</sequence>
<dbReference type="AlphaFoldDB" id="A0A8X7W4W1"/>
<keyword evidence="1" id="KW-0812">Transmembrane</keyword>